<keyword evidence="1" id="KW-0812">Transmembrane</keyword>
<protein>
    <submittedName>
        <fullName evidence="2">AAEL004816-PA</fullName>
    </submittedName>
</protein>
<reference evidence="2" key="3">
    <citation type="submission" date="2012-09" db="EMBL/GenBank/DDBJ databases">
        <authorList>
            <consortium name="VectorBase"/>
        </authorList>
    </citation>
    <scope>NUCLEOTIDE SEQUENCE</scope>
    <source>
        <strain evidence="2">Liverpool</strain>
    </source>
</reference>
<dbReference type="HOGENOM" id="CLU_1628386_0_0_1"/>
<gene>
    <name evidence="2" type="ORF">AaeL_AAEL004816</name>
</gene>
<proteinExistence type="predicted"/>
<accession>Q17BV2</accession>
<evidence type="ECO:0000313" key="3">
    <source>
        <dbReference type="Proteomes" id="UP000682892"/>
    </source>
</evidence>
<evidence type="ECO:0000256" key="1">
    <source>
        <dbReference type="SAM" id="Phobius"/>
    </source>
</evidence>
<sequence>MDLLANLTLCVAQLATLCTFCSVLNGIVPENKYRFSISMLCILSRRFELQLIYCCFSFLQSKIRSYSSFNYSCLDPLSQCNFLYTLIRYWFAIFTHYLRFFFVIIRFYCLDKGINDSKIGAARRLRSVWIFTDKNVFTFYLREINSGEELPFKNRGAHKLFFS</sequence>
<feature type="transmembrane region" description="Helical" evidence="1">
    <location>
        <begin position="87"/>
        <end position="109"/>
    </location>
</feature>
<reference evidence="2" key="1">
    <citation type="submission" date="2005-10" db="EMBL/GenBank/DDBJ databases">
        <authorList>
            <person name="Loftus B.J."/>
            <person name="Nene V.M."/>
            <person name="Hannick L.I."/>
            <person name="Bidwell S."/>
            <person name="Haas B."/>
            <person name="Amedeo P."/>
            <person name="Orvis J."/>
            <person name="Wortman J.R."/>
            <person name="White O.R."/>
            <person name="Salzberg S."/>
            <person name="Shumway M."/>
            <person name="Koo H."/>
            <person name="Zhao Y."/>
            <person name="Holmes M."/>
            <person name="Miller J."/>
            <person name="Schatz M."/>
            <person name="Pop M."/>
            <person name="Pai G."/>
            <person name="Utterback T."/>
            <person name="Rogers Y.-H."/>
            <person name="Kravitz S."/>
            <person name="Fraser C.M."/>
        </authorList>
    </citation>
    <scope>NUCLEOTIDE SEQUENCE</scope>
    <source>
        <strain evidence="2">Liverpool</strain>
    </source>
</reference>
<reference evidence="2" key="2">
    <citation type="journal article" date="2007" name="Science">
        <title>Genome sequence of Aedes aegypti, a major arbovirus vector.</title>
        <authorList>
            <person name="Nene V."/>
            <person name="Wortman J.R."/>
            <person name="Lawson D."/>
            <person name="Haas B."/>
            <person name="Kodira C."/>
            <person name="Tu Z.J."/>
            <person name="Loftus B."/>
            <person name="Xi Z."/>
            <person name="Megy K."/>
            <person name="Grabherr M."/>
            <person name="Ren Q."/>
            <person name="Zdobnov E.M."/>
            <person name="Lobo N.F."/>
            <person name="Campbell K.S."/>
            <person name="Brown S.E."/>
            <person name="Bonaldo M.F."/>
            <person name="Zhu J."/>
            <person name="Sinkins S.P."/>
            <person name="Hogenkamp D.G."/>
            <person name="Amedeo P."/>
            <person name="Arensburger P."/>
            <person name="Atkinson P.W."/>
            <person name="Bidwell S."/>
            <person name="Biedler J."/>
            <person name="Birney E."/>
            <person name="Bruggner R.V."/>
            <person name="Costas J."/>
            <person name="Coy M.R."/>
            <person name="Crabtree J."/>
            <person name="Crawford M."/>
            <person name="Debruyn B."/>
            <person name="Decaprio D."/>
            <person name="Eiglmeier K."/>
            <person name="Eisenstadt E."/>
            <person name="El-Dorry H."/>
            <person name="Gelbart W.M."/>
            <person name="Gomes S.L."/>
            <person name="Hammond M."/>
            <person name="Hannick L.I."/>
            <person name="Hogan J.R."/>
            <person name="Holmes M.H."/>
            <person name="Jaffe D."/>
            <person name="Johnston J.S."/>
            <person name="Kennedy R.C."/>
            <person name="Koo H."/>
            <person name="Kravitz S."/>
            <person name="Kriventseva E.V."/>
            <person name="Kulp D."/>
            <person name="Labutti K."/>
            <person name="Lee E."/>
            <person name="Li S."/>
            <person name="Lovin D.D."/>
            <person name="Mao C."/>
            <person name="Mauceli E."/>
            <person name="Menck C.F."/>
            <person name="Miller J.R."/>
            <person name="Montgomery P."/>
            <person name="Mori A."/>
            <person name="Nascimento A.L."/>
            <person name="Naveira H.F."/>
            <person name="Nusbaum C."/>
            <person name="O'leary S."/>
            <person name="Orvis J."/>
            <person name="Pertea M."/>
            <person name="Quesneville H."/>
            <person name="Reidenbach K.R."/>
            <person name="Rogers Y.H."/>
            <person name="Roth C.W."/>
            <person name="Schneider J.R."/>
            <person name="Schatz M."/>
            <person name="Shumway M."/>
            <person name="Stanke M."/>
            <person name="Stinson E.O."/>
            <person name="Tubio J.M."/>
            <person name="Vanzee J.P."/>
            <person name="Verjovski-Almeida S."/>
            <person name="Werner D."/>
            <person name="White O."/>
            <person name="Wyder S."/>
            <person name="Zeng Q."/>
            <person name="Zhao Q."/>
            <person name="Zhao Y."/>
            <person name="Hill C.A."/>
            <person name="Raikhel A.S."/>
            <person name="Soares M.B."/>
            <person name="Knudson D.L."/>
            <person name="Lee N.H."/>
            <person name="Galagan J."/>
            <person name="Salzberg S.L."/>
            <person name="Paulsen I.T."/>
            <person name="Dimopoulos G."/>
            <person name="Collins F.H."/>
            <person name="Birren B."/>
            <person name="Fraser-Liggett C.M."/>
            <person name="Severson D.W."/>
        </authorList>
    </citation>
    <scope>NUCLEOTIDE SEQUENCE [LARGE SCALE GENOMIC DNA]</scope>
    <source>
        <strain evidence="2">Liverpool</strain>
    </source>
</reference>
<feature type="transmembrane region" description="Helical" evidence="1">
    <location>
        <begin position="6"/>
        <end position="28"/>
    </location>
</feature>
<dbReference type="Proteomes" id="UP000682892">
    <property type="component" value="Chromosome 3"/>
</dbReference>
<keyword evidence="1" id="KW-0472">Membrane</keyword>
<dbReference type="PaxDb" id="7159-AAEL004816-PA"/>
<evidence type="ECO:0000313" key="2">
    <source>
        <dbReference type="EMBL" id="EAT43760.1"/>
    </source>
</evidence>
<keyword evidence="1" id="KW-1133">Transmembrane helix</keyword>
<dbReference type="AlphaFoldDB" id="Q17BV2"/>
<dbReference type="EMBL" id="CH477316">
    <property type="protein sequence ID" value="EAT43760.1"/>
    <property type="molecule type" value="Genomic_DNA"/>
</dbReference>
<organism evidence="2 3">
    <name type="scientific">Aedes aegypti</name>
    <name type="common">Yellowfever mosquito</name>
    <name type="synonym">Culex aegypti</name>
    <dbReference type="NCBI Taxonomy" id="7159"/>
    <lineage>
        <taxon>Eukaryota</taxon>
        <taxon>Metazoa</taxon>
        <taxon>Ecdysozoa</taxon>
        <taxon>Arthropoda</taxon>
        <taxon>Hexapoda</taxon>
        <taxon>Insecta</taxon>
        <taxon>Pterygota</taxon>
        <taxon>Neoptera</taxon>
        <taxon>Endopterygota</taxon>
        <taxon>Diptera</taxon>
        <taxon>Nematocera</taxon>
        <taxon>Culicoidea</taxon>
        <taxon>Culicidae</taxon>
        <taxon>Culicinae</taxon>
        <taxon>Aedini</taxon>
        <taxon>Aedes</taxon>
        <taxon>Stegomyia</taxon>
    </lineage>
</organism>
<name>Q17BV2_AEDAE</name>